<evidence type="ECO:0000256" key="3">
    <source>
        <dbReference type="ARBA" id="ARBA00022692"/>
    </source>
</evidence>
<evidence type="ECO:0000313" key="8">
    <source>
        <dbReference type="Ensembl" id="ENSMODP00000039105.2"/>
    </source>
</evidence>
<dbReference type="InterPro" id="IPR033182">
    <property type="entry name" value="MIC26/MIC27_animal"/>
</dbReference>
<proteinExistence type="inferred from homology"/>
<dbReference type="AlphaFoldDB" id="K7E004"/>
<keyword evidence="7" id="KW-0999">Mitochondrion inner membrane</keyword>
<reference evidence="8" key="3">
    <citation type="submission" date="2025-09" db="UniProtKB">
        <authorList>
            <consortium name="Ensembl"/>
        </authorList>
    </citation>
    <scope>IDENTIFICATION</scope>
</reference>
<reference evidence="8 9" key="1">
    <citation type="journal article" date="2007" name="Nature">
        <title>Genome of the marsupial Monodelphis domestica reveals innovation in non-coding sequences.</title>
        <authorList>
            <person name="Mikkelsen T.S."/>
            <person name="Wakefield M.J."/>
            <person name="Aken B."/>
            <person name="Amemiya C.T."/>
            <person name="Chang J.L."/>
            <person name="Duke S."/>
            <person name="Garber M."/>
            <person name="Gentles A.J."/>
            <person name="Goodstadt L."/>
            <person name="Heger A."/>
            <person name="Jurka J."/>
            <person name="Kamal M."/>
            <person name="Mauceli E."/>
            <person name="Searle S.M."/>
            <person name="Sharpe T."/>
            <person name="Baker M.L."/>
            <person name="Batzer M.A."/>
            <person name="Benos P.V."/>
            <person name="Belov K."/>
            <person name="Clamp M."/>
            <person name="Cook A."/>
            <person name="Cuff J."/>
            <person name="Das R."/>
            <person name="Davidow L."/>
            <person name="Deakin J.E."/>
            <person name="Fazzari M.J."/>
            <person name="Glass J.L."/>
            <person name="Grabherr M."/>
            <person name="Greally J.M."/>
            <person name="Gu W."/>
            <person name="Hore T.A."/>
            <person name="Huttley G.A."/>
            <person name="Kleber M."/>
            <person name="Jirtle R.L."/>
            <person name="Koina E."/>
            <person name="Lee J.T."/>
            <person name="Mahony S."/>
            <person name="Marra M.A."/>
            <person name="Miller R.D."/>
            <person name="Nicholls R.D."/>
            <person name="Oda M."/>
            <person name="Papenfuss A.T."/>
            <person name="Parra Z.E."/>
            <person name="Pollock D.D."/>
            <person name="Ray D.A."/>
            <person name="Schein J.E."/>
            <person name="Speed T.P."/>
            <person name="Thompson K."/>
            <person name="VandeBerg J.L."/>
            <person name="Wade C.M."/>
            <person name="Walker J.A."/>
            <person name="Waters P.D."/>
            <person name="Webber C."/>
            <person name="Weidman J.R."/>
            <person name="Xie X."/>
            <person name="Zody M.C."/>
            <person name="Baldwin J."/>
            <person name="Abdouelleil A."/>
            <person name="Abdulkadir J."/>
            <person name="Abebe A."/>
            <person name="Abera B."/>
            <person name="Abreu J."/>
            <person name="Acer S.C."/>
            <person name="Aftuck L."/>
            <person name="Alexander A."/>
            <person name="An P."/>
            <person name="Anderson E."/>
            <person name="Anderson S."/>
            <person name="Arachi H."/>
            <person name="Azer M."/>
            <person name="Bachantsang P."/>
            <person name="Barry A."/>
            <person name="Bayul T."/>
            <person name="Berlin A."/>
            <person name="Bessette D."/>
            <person name="Bloom T."/>
            <person name="Bloom T."/>
            <person name="Boguslavskiy L."/>
            <person name="Bonnet C."/>
            <person name="Boukhgalter B."/>
            <person name="Bourzgui I."/>
            <person name="Brown A."/>
            <person name="Cahill P."/>
            <person name="Channer S."/>
            <person name="Cheshatsang Y."/>
            <person name="Chuda L."/>
            <person name="Citroen M."/>
            <person name="Collymore A."/>
            <person name="Cooke P."/>
            <person name="Costello M."/>
            <person name="D'Aco K."/>
            <person name="Daza R."/>
            <person name="De Haan G."/>
            <person name="DeGray S."/>
            <person name="DeMaso C."/>
            <person name="Dhargay N."/>
            <person name="Dooley K."/>
            <person name="Dooley E."/>
            <person name="Doricent M."/>
            <person name="Dorje P."/>
            <person name="Dorjee K."/>
            <person name="Dupes A."/>
            <person name="Elong R."/>
            <person name="Falk J."/>
            <person name="Farina A."/>
            <person name="Faro S."/>
            <person name="Ferguson D."/>
            <person name="Fisher S."/>
            <person name="Foley C.D."/>
            <person name="Franke A."/>
            <person name="Friedrich D."/>
            <person name="Gadbois L."/>
            <person name="Gearin G."/>
            <person name="Gearin C.R."/>
            <person name="Giannoukos G."/>
            <person name="Goode T."/>
            <person name="Graham J."/>
            <person name="Grandbois E."/>
            <person name="Grewal S."/>
            <person name="Gyaltsen K."/>
            <person name="Hafez N."/>
            <person name="Hagos B."/>
            <person name="Hall J."/>
            <person name="Henson C."/>
            <person name="Hollinger A."/>
            <person name="Honan T."/>
            <person name="Huard M.D."/>
            <person name="Hughes L."/>
            <person name="Hurhula B."/>
            <person name="Husby M.E."/>
            <person name="Kamat A."/>
            <person name="Kanga B."/>
            <person name="Kashin S."/>
            <person name="Khazanovich D."/>
            <person name="Kisner P."/>
            <person name="Lance K."/>
            <person name="Lara M."/>
            <person name="Lee W."/>
            <person name="Lennon N."/>
            <person name="Letendre F."/>
            <person name="LeVine R."/>
            <person name="Lipovsky A."/>
            <person name="Liu X."/>
            <person name="Liu J."/>
            <person name="Liu S."/>
            <person name="Lokyitsang T."/>
            <person name="Lokyitsang Y."/>
            <person name="Lubonja R."/>
            <person name="Lui A."/>
            <person name="MacDonald P."/>
            <person name="Magnisalis V."/>
            <person name="Maru K."/>
            <person name="Matthews C."/>
            <person name="McCusker W."/>
            <person name="McDonough S."/>
            <person name="Mehta T."/>
            <person name="Meldrim J."/>
            <person name="Meneus L."/>
            <person name="Mihai O."/>
            <person name="Mihalev A."/>
            <person name="Mihova T."/>
            <person name="Mittelman R."/>
            <person name="Mlenga V."/>
            <person name="Montmayeur A."/>
            <person name="Mulrain L."/>
            <person name="Navidi A."/>
            <person name="Naylor J."/>
            <person name="Negash T."/>
            <person name="Nguyen T."/>
            <person name="Nguyen N."/>
            <person name="Nicol R."/>
            <person name="Norbu C."/>
            <person name="Norbu N."/>
            <person name="Novod N."/>
            <person name="O'Neill B."/>
            <person name="Osman S."/>
            <person name="Markiewicz E."/>
            <person name="Oyono O.L."/>
            <person name="Patti C."/>
            <person name="Phunkhang P."/>
            <person name="Pierre F."/>
            <person name="Priest M."/>
            <person name="Raghuraman S."/>
            <person name="Rege F."/>
            <person name="Reyes R."/>
            <person name="Rise C."/>
            <person name="Rogov P."/>
            <person name="Ross K."/>
            <person name="Ryan E."/>
            <person name="Settipalli S."/>
            <person name="Shea T."/>
            <person name="Sherpa N."/>
            <person name="Shi L."/>
            <person name="Shih D."/>
            <person name="Sparrow T."/>
            <person name="Spaulding J."/>
            <person name="Stalker J."/>
            <person name="Stange-Thomann N."/>
            <person name="Stavropoulos S."/>
            <person name="Stone C."/>
            <person name="Strader C."/>
            <person name="Tesfaye S."/>
            <person name="Thomson T."/>
            <person name="Thoulutsang Y."/>
            <person name="Thoulutsang D."/>
            <person name="Topham K."/>
            <person name="Topping I."/>
            <person name="Tsamla T."/>
            <person name="Vassiliev H."/>
            <person name="Vo A."/>
            <person name="Wangchuk T."/>
            <person name="Wangdi T."/>
            <person name="Weiand M."/>
            <person name="Wilkinson J."/>
            <person name="Wilson A."/>
            <person name="Yadav S."/>
            <person name="Young G."/>
            <person name="Yu Q."/>
            <person name="Zembek L."/>
            <person name="Zhong D."/>
            <person name="Zimmer A."/>
            <person name="Zwirko Z."/>
            <person name="Jaffe D.B."/>
            <person name="Alvarez P."/>
            <person name="Brockman W."/>
            <person name="Butler J."/>
            <person name="Chin C."/>
            <person name="Gnerre S."/>
            <person name="MacCallum I."/>
            <person name="Graves J.A."/>
            <person name="Ponting C.P."/>
            <person name="Breen M."/>
            <person name="Samollow P.B."/>
            <person name="Lander E.S."/>
            <person name="Lindblad-Toh K."/>
        </authorList>
    </citation>
    <scope>NUCLEOTIDE SEQUENCE [LARGE SCALE GENOMIC DNA]</scope>
</reference>
<keyword evidence="3" id="KW-0812">Transmembrane</keyword>
<dbReference type="GO" id="GO:0042407">
    <property type="term" value="P:cristae formation"/>
    <property type="evidence" value="ECO:0000318"/>
    <property type="project" value="GO_Central"/>
</dbReference>
<dbReference type="GO" id="GO:0005789">
    <property type="term" value="C:endoplasmic reticulum membrane"/>
    <property type="evidence" value="ECO:0007669"/>
    <property type="project" value="Ensembl"/>
</dbReference>
<dbReference type="Ensembl" id="ENSMODT00000043829.2">
    <property type="protein sequence ID" value="ENSMODP00000039105.2"/>
    <property type="gene ID" value="ENSMODG00000025554.3"/>
</dbReference>
<keyword evidence="5 7" id="KW-0496">Mitochondrion</keyword>
<dbReference type="InParanoid" id="K7E004"/>
<dbReference type="InterPro" id="IPR019166">
    <property type="entry name" value="MIC26/MIC27"/>
</dbReference>
<gene>
    <name evidence="8" type="primary">APOO</name>
</gene>
<comment type="function">
    <text evidence="7">Component of the MICOS complex, a large protein complex of the mitochondrial inner membrane that plays crucial roles in the maintenance of crista junctions, inner membrane architecture, and formation of contact sites to the outer membrane.</text>
</comment>
<evidence type="ECO:0000256" key="2">
    <source>
        <dbReference type="ARBA" id="ARBA00010904"/>
    </source>
</evidence>
<comment type="subunit">
    <text evidence="7">Component of the mitochondrial contact site and cristae organizing system (MICOS) complex.</text>
</comment>
<evidence type="ECO:0000256" key="5">
    <source>
        <dbReference type="ARBA" id="ARBA00023128"/>
    </source>
</evidence>
<dbReference type="GO" id="GO:0005576">
    <property type="term" value="C:extracellular region"/>
    <property type="evidence" value="ECO:0007669"/>
    <property type="project" value="Ensembl"/>
</dbReference>
<dbReference type="GeneTree" id="ENSGT00530000063666"/>
<dbReference type="GO" id="GO:0000139">
    <property type="term" value="C:Golgi membrane"/>
    <property type="evidence" value="ECO:0007669"/>
    <property type="project" value="Ensembl"/>
</dbReference>
<dbReference type="PANTHER" id="PTHR14564">
    <property type="entry name" value="MICOS COMPLEX SUBUNIT MIC26 / MIC27 FAMILY MEMBER"/>
    <property type="match status" value="1"/>
</dbReference>
<dbReference type="STRING" id="13616.ENSMODP00000039105"/>
<dbReference type="Pfam" id="PF09769">
    <property type="entry name" value="ApoO"/>
    <property type="match status" value="1"/>
</dbReference>
<evidence type="ECO:0000256" key="7">
    <source>
        <dbReference type="RuleBase" id="RU363021"/>
    </source>
</evidence>
<dbReference type="Proteomes" id="UP000002280">
    <property type="component" value="Chromosome 4"/>
</dbReference>
<name>K7E004_MONDO</name>
<comment type="subcellular location">
    <subcellularLocation>
        <location evidence="7">Mitochondrion inner membrane</location>
    </subcellularLocation>
    <subcellularLocation>
        <location evidence="1">Mitochondrion membrane</location>
    </subcellularLocation>
</comment>
<dbReference type="OMA" id="KVYASQK"/>
<dbReference type="GO" id="GO:0061617">
    <property type="term" value="C:MICOS complex"/>
    <property type="evidence" value="ECO:0000318"/>
    <property type="project" value="GO_Central"/>
</dbReference>
<accession>K7E004</accession>
<evidence type="ECO:0000256" key="1">
    <source>
        <dbReference type="ARBA" id="ARBA00004325"/>
    </source>
</evidence>
<keyword evidence="9" id="KW-1185">Reference proteome</keyword>
<comment type="similarity">
    <text evidence="2">Belongs to the apolipoprotein O/MICOS complex subunit Mic27 family.</text>
</comment>
<organism evidence="8 9">
    <name type="scientific">Monodelphis domestica</name>
    <name type="common">Gray short-tailed opossum</name>
    <dbReference type="NCBI Taxonomy" id="13616"/>
    <lineage>
        <taxon>Eukaryota</taxon>
        <taxon>Metazoa</taxon>
        <taxon>Chordata</taxon>
        <taxon>Craniata</taxon>
        <taxon>Vertebrata</taxon>
        <taxon>Euteleostomi</taxon>
        <taxon>Mammalia</taxon>
        <taxon>Metatheria</taxon>
        <taxon>Didelphimorphia</taxon>
        <taxon>Didelphidae</taxon>
        <taxon>Monodelphis</taxon>
    </lineage>
</organism>
<dbReference type="eggNOG" id="KOG4798">
    <property type="taxonomic scope" value="Eukaryota"/>
</dbReference>
<dbReference type="Bgee" id="ENSMODG00000025554">
    <property type="expression patterns" value="Expressed in skeletal muscle tissue and 20 other cell types or tissues"/>
</dbReference>
<dbReference type="FunCoup" id="K7E004">
    <property type="interactions" value="496"/>
</dbReference>
<evidence type="ECO:0000256" key="4">
    <source>
        <dbReference type="ARBA" id="ARBA00022989"/>
    </source>
</evidence>
<keyword evidence="6" id="KW-0472">Membrane</keyword>
<keyword evidence="4" id="KW-1133">Transmembrane helix</keyword>
<sequence>MQGISNASHSEKELDWVMRWSAGSASLSLLSFKVYASGKKEKRDKCSVRVDELSLYSIPNFESKYVEEPRSPLEEGISQLRKYAGPYTYWFQDAYNKTKPTVDAAIQQGIASCEILQNPPPGFLPRLGVIGFSGILGYFFARGSKLKKLVYPIGFMSITASVYYPQEAFEFAQVNGEKLYDWGLRVFIILEDVWKTYFKMDANQEKAEDVKHSSKQRK</sequence>
<dbReference type="ExpressionAtlas" id="K7E004">
    <property type="expression patterns" value="baseline"/>
</dbReference>
<reference evidence="8" key="2">
    <citation type="submission" date="2025-08" db="UniProtKB">
        <authorList>
            <consortium name="Ensembl"/>
        </authorList>
    </citation>
    <scope>IDENTIFICATION</scope>
</reference>
<dbReference type="GO" id="GO:0005829">
    <property type="term" value="C:cytosol"/>
    <property type="evidence" value="ECO:0007669"/>
    <property type="project" value="Ensembl"/>
</dbReference>
<evidence type="ECO:0000313" key="9">
    <source>
        <dbReference type="Proteomes" id="UP000002280"/>
    </source>
</evidence>
<protein>
    <recommendedName>
        <fullName evidence="7">MICOS complex subunit</fullName>
    </recommendedName>
</protein>
<evidence type="ECO:0000256" key="6">
    <source>
        <dbReference type="ARBA" id="ARBA00023136"/>
    </source>
</evidence>